<evidence type="ECO:0000313" key="1">
    <source>
        <dbReference type="EMBL" id="CAK9257989.1"/>
    </source>
</evidence>
<organism evidence="1 2">
    <name type="scientific">Sphagnum jensenii</name>
    <dbReference type="NCBI Taxonomy" id="128206"/>
    <lineage>
        <taxon>Eukaryota</taxon>
        <taxon>Viridiplantae</taxon>
        <taxon>Streptophyta</taxon>
        <taxon>Embryophyta</taxon>
        <taxon>Bryophyta</taxon>
        <taxon>Sphagnophytina</taxon>
        <taxon>Sphagnopsida</taxon>
        <taxon>Sphagnales</taxon>
        <taxon>Sphagnaceae</taxon>
        <taxon>Sphagnum</taxon>
    </lineage>
</organism>
<proteinExistence type="predicted"/>
<protein>
    <submittedName>
        <fullName evidence="1">Uncharacterized protein</fullName>
    </submittedName>
</protein>
<sequence length="172" mass="19197">MMMTMMIIWKVLDRKKSRRYDDEESWDPGTHGKRGKDKEALQEGLLLLLLLLHVTLPPSPNAEQPQIPPSTPAPALLQALHYAAGLLLRAPPAGRARECVSIFDRRSSVLPSVRPPTSVAGFRTRVNYFHSSKSSSLGHLQLLTFIHPPTTVAGFRTRVAYSLLRPREGLAR</sequence>
<name>A0ABP0VU23_9BRYO</name>
<dbReference type="EMBL" id="OZ020106">
    <property type="protein sequence ID" value="CAK9257989.1"/>
    <property type="molecule type" value="Genomic_DNA"/>
</dbReference>
<reference evidence="1" key="1">
    <citation type="submission" date="2024-02" db="EMBL/GenBank/DDBJ databases">
        <authorList>
            <consortium name="ELIXIR-Norway"/>
            <consortium name="Elixir Norway"/>
        </authorList>
    </citation>
    <scope>NUCLEOTIDE SEQUENCE</scope>
</reference>
<keyword evidence="2" id="KW-1185">Reference proteome</keyword>
<gene>
    <name evidence="1" type="ORF">CSSPJE1EN1_LOCUS3467</name>
</gene>
<accession>A0ABP0VU23</accession>
<evidence type="ECO:0000313" key="2">
    <source>
        <dbReference type="Proteomes" id="UP001497444"/>
    </source>
</evidence>
<dbReference type="Proteomes" id="UP001497444">
    <property type="component" value="Chromosome 11"/>
</dbReference>